<accession>A0A0E9X5E9</accession>
<proteinExistence type="predicted"/>
<dbReference type="EMBL" id="GBXM01011467">
    <property type="protein sequence ID" value="JAH97110.1"/>
    <property type="molecule type" value="Transcribed_RNA"/>
</dbReference>
<sequence>MTLFNSRGFCEIADVCVRSTCFPVDQFTGGLKATTLVLYLRNVRLNRVPWDGWAYAFSPSTEWETHPSLNNTD</sequence>
<dbReference type="AlphaFoldDB" id="A0A0E9X5E9"/>
<name>A0A0E9X5E9_ANGAN</name>
<protein>
    <submittedName>
        <fullName evidence="1">Uncharacterized protein</fullName>
    </submittedName>
</protein>
<reference evidence="1" key="1">
    <citation type="submission" date="2014-11" db="EMBL/GenBank/DDBJ databases">
        <authorList>
            <person name="Amaro Gonzalez C."/>
        </authorList>
    </citation>
    <scope>NUCLEOTIDE SEQUENCE</scope>
</reference>
<organism evidence="1">
    <name type="scientific">Anguilla anguilla</name>
    <name type="common">European freshwater eel</name>
    <name type="synonym">Muraena anguilla</name>
    <dbReference type="NCBI Taxonomy" id="7936"/>
    <lineage>
        <taxon>Eukaryota</taxon>
        <taxon>Metazoa</taxon>
        <taxon>Chordata</taxon>
        <taxon>Craniata</taxon>
        <taxon>Vertebrata</taxon>
        <taxon>Euteleostomi</taxon>
        <taxon>Actinopterygii</taxon>
        <taxon>Neopterygii</taxon>
        <taxon>Teleostei</taxon>
        <taxon>Anguilliformes</taxon>
        <taxon>Anguillidae</taxon>
        <taxon>Anguilla</taxon>
    </lineage>
</organism>
<reference evidence="1" key="2">
    <citation type="journal article" date="2015" name="Fish Shellfish Immunol.">
        <title>Early steps in the European eel (Anguilla anguilla)-Vibrio vulnificus interaction in the gills: Role of the RtxA13 toxin.</title>
        <authorList>
            <person name="Callol A."/>
            <person name="Pajuelo D."/>
            <person name="Ebbesson L."/>
            <person name="Teles M."/>
            <person name="MacKenzie S."/>
            <person name="Amaro C."/>
        </authorList>
    </citation>
    <scope>NUCLEOTIDE SEQUENCE</scope>
</reference>
<evidence type="ECO:0000313" key="1">
    <source>
        <dbReference type="EMBL" id="JAH97110.1"/>
    </source>
</evidence>